<dbReference type="InterPro" id="IPR001314">
    <property type="entry name" value="Peptidase_S1A"/>
</dbReference>
<dbReference type="Pfam" id="PF00089">
    <property type="entry name" value="Trypsin"/>
    <property type="match status" value="1"/>
</dbReference>
<evidence type="ECO:0000256" key="5">
    <source>
        <dbReference type="SAM" id="SignalP"/>
    </source>
</evidence>
<dbReference type="PANTHER" id="PTHR24276">
    <property type="entry name" value="POLYSERASE-RELATED"/>
    <property type="match status" value="1"/>
</dbReference>
<organism evidence="7 8">
    <name type="scientific">Smittium culicis</name>
    <dbReference type="NCBI Taxonomy" id="133412"/>
    <lineage>
        <taxon>Eukaryota</taxon>
        <taxon>Fungi</taxon>
        <taxon>Fungi incertae sedis</taxon>
        <taxon>Zoopagomycota</taxon>
        <taxon>Kickxellomycotina</taxon>
        <taxon>Harpellomycetes</taxon>
        <taxon>Harpellales</taxon>
        <taxon>Legeriomycetaceae</taxon>
        <taxon>Smittium</taxon>
    </lineage>
</organism>
<dbReference type="EMBL" id="LSSM01000710">
    <property type="protein sequence ID" value="OMJ28111.1"/>
    <property type="molecule type" value="Genomic_DNA"/>
</dbReference>
<dbReference type="GO" id="GO:0006508">
    <property type="term" value="P:proteolysis"/>
    <property type="evidence" value="ECO:0007669"/>
    <property type="project" value="UniProtKB-KW"/>
</dbReference>
<dbReference type="GO" id="GO:0004252">
    <property type="term" value="F:serine-type endopeptidase activity"/>
    <property type="evidence" value="ECO:0007669"/>
    <property type="project" value="InterPro"/>
</dbReference>
<reference evidence="8" key="1">
    <citation type="submission" date="2017-01" db="EMBL/GenBank/DDBJ databases">
        <authorList>
            <person name="Wang Y."/>
            <person name="White M."/>
            <person name="Kvist S."/>
            <person name="Moncalvo J.-M."/>
        </authorList>
    </citation>
    <scope>NUCLEOTIDE SEQUENCE [LARGE SCALE GENOMIC DNA]</scope>
    <source>
        <strain evidence="8">ID-206-W2</strain>
    </source>
</reference>
<feature type="domain" description="Peptidase S1" evidence="6">
    <location>
        <begin position="43"/>
        <end position="297"/>
    </location>
</feature>
<sequence>MSKFLQLLFTLLSLTVINVKADESISQPPISENKNSTRPDFRIINGVEASYSQFPFTVFIYSDLIGSGAVCGGTLIAPNVVITAAHCLYDGVVPISKYTMYVSAGSVYNIENNNDMYFVSRSIPHPSYSPRTAANDIGILILSDSTTVSPSDFAKIYDLPISNDFTTAAAGWGKTSNDINDSISDVLMTVPLVLSSSSNCKKFNPRYTNNDGMVICTENKNSQDTCYGDSGGPFVYTGVSPYPLLGVTSFGNSPAAAAAAAASDPYSKEKPACADIDGYGFYTHVYYYIDWIVSSTSLDKNSITYSKKDSAPAPSKVTPPSISQSSRLPSDVLSTQAAAQKDISAGISLKHQSGIISMAVVSHILLIIFALF</sequence>
<feature type="compositionally biased region" description="Polar residues" evidence="4">
    <location>
        <begin position="318"/>
        <end position="328"/>
    </location>
</feature>
<protein>
    <submittedName>
        <fullName evidence="7">Complement factor D</fullName>
    </submittedName>
</protein>
<feature type="signal peptide" evidence="5">
    <location>
        <begin position="1"/>
        <end position="21"/>
    </location>
</feature>
<keyword evidence="5" id="KW-0732">Signal</keyword>
<dbReference type="PROSITE" id="PS00134">
    <property type="entry name" value="TRYPSIN_HIS"/>
    <property type="match status" value="1"/>
</dbReference>
<dbReference type="SUPFAM" id="SSF50494">
    <property type="entry name" value="Trypsin-like serine proteases"/>
    <property type="match status" value="1"/>
</dbReference>
<accession>A0A1R1YMG5</accession>
<name>A0A1R1YMG5_9FUNG</name>
<dbReference type="InterPro" id="IPR001254">
    <property type="entry name" value="Trypsin_dom"/>
</dbReference>
<dbReference type="InterPro" id="IPR050430">
    <property type="entry name" value="Peptidase_S1"/>
</dbReference>
<dbReference type="OrthoDB" id="6380398at2759"/>
<gene>
    <name evidence="7" type="ORF">AYI69_g2428</name>
</gene>
<dbReference type="InterPro" id="IPR018114">
    <property type="entry name" value="TRYPSIN_HIS"/>
</dbReference>
<dbReference type="SMART" id="SM00020">
    <property type="entry name" value="Tryp_SPc"/>
    <property type="match status" value="1"/>
</dbReference>
<keyword evidence="3" id="KW-0378">Hydrolase</keyword>
<keyword evidence="8" id="KW-1185">Reference proteome</keyword>
<evidence type="ECO:0000256" key="1">
    <source>
        <dbReference type="ARBA" id="ARBA00007664"/>
    </source>
</evidence>
<dbReference type="FunFam" id="2.40.10.10:FF:000068">
    <property type="entry name" value="transmembrane protease serine 2"/>
    <property type="match status" value="1"/>
</dbReference>
<dbReference type="PROSITE" id="PS00135">
    <property type="entry name" value="TRYPSIN_SER"/>
    <property type="match status" value="1"/>
</dbReference>
<evidence type="ECO:0000256" key="3">
    <source>
        <dbReference type="RuleBase" id="RU363034"/>
    </source>
</evidence>
<dbReference type="PRINTS" id="PR00722">
    <property type="entry name" value="CHYMOTRYPSIN"/>
</dbReference>
<keyword evidence="3" id="KW-0645">Protease</keyword>
<evidence type="ECO:0000313" key="7">
    <source>
        <dbReference type="EMBL" id="OMJ28111.1"/>
    </source>
</evidence>
<dbReference type="Gene3D" id="2.40.10.10">
    <property type="entry name" value="Trypsin-like serine proteases"/>
    <property type="match status" value="1"/>
</dbReference>
<dbReference type="InterPro" id="IPR043504">
    <property type="entry name" value="Peptidase_S1_PA_chymotrypsin"/>
</dbReference>
<dbReference type="InterPro" id="IPR009003">
    <property type="entry name" value="Peptidase_S1_PA"/>
</dbReference>
<comment type="caution">
    <text evidence="7">The sequence shown here is derived from an EMBL/GenBank/DDBJ whole genome shotgun (WGS) entry which is preliminary data.</text>
</comment>
<dbReference type="InterPro" id="IPR033116">
    <property type="entry name" value="TRYPSIN_SER"/>
</dbReference>
<feature type="region of interest" description="Disordered" evidence="4">
    <location>
        <begin position="305"/>
        <end position="328"/>
    </location>
</feature>
<comment type="similarity">
    <text evidence="1">Belongs to the peptidase S1 family.</text>
</comment>
<proteinExistence type="inferred from homology"/>
<feature type="chain" id="PRO_5013113924" evidence="5">
    <location>
        <begin position="22"/>
        <end position="372"/>
    </location>
</feature>
<evidence type="ECO:0000256" key="4">
    <source>
        <dbReference type="SAM" id="MobiDB-lite"/>
    </source>
</evidence>
<dbReference type="CDD" id="cd00190">
    <property type="entry name" value="Tryp_SPc"/>
    <property type="match status" value="1"/>
</dbReference>
<dbReference type="PROSITE" id="PS50240">
    <property type="entry name" value="TRYPSIN_DOM"/>
    <property type="match status" value="1"/>
</dbReference>
<dbReference type="Proteomes" id="UP000187429">
    <property type="component" value="Unassembled WGS sequence"/>
</dbReference>
<keyword evidence="2" id="KW-1015">Disulfide bond</keyword>
<dbReference type="AlphaFoldDB" id="A0A1R1YMG5"/>
<evidence type="ECO:0000313" key="8">
    <source>
        <dbReference type="Proteomes" id="UP000187429"/>
    </source>
</evidence>
<keyword evidence="3" id="KW-0720">Serine protease</keyword>
<evidence type="ECO:0000256" key="2">
    <source>
        <dbReference type="ARBA" id="ARBA00023157"/>
    </source>
</evidence>
<evidence type="ECO:0000259" key="6">
    <source>
        <dbReference type="PROSITE" id="PS50240"/>
    </source>
</evidence>
<dbReference type="PANTHER" id="PTHR24276:SF91">
    <property type="entry name" value="AT26814P-RELATED"/>
    <property type="match status" value="1"/>
</dbReference>